<dbReference type="InterPro" id="IPR050187">
    <property type="entry name" value="Lipid_Phosphate_FormReg"/>
</dbReference>
<sequence>KVITQAPSSLIDVGRAKFKSYSGKEEERFFINVADFGIGGEVVKKVNQSRMRRKTSSYMRCLISTFVTYKNKKVRIKIDDEGLPLDEYMIGAISNGRIFGKGMKIAPDAKLDDGFFDVVLVKGMKMLEFFRSAWKIYTGTHLSHPKISLIRGRKVEVFAEDDTGDVLIEIDGEQVGILPATFEIIPRSIHVKGYL</sequence>
<dbReference type="GO" id="GO:0005886">
    <property type="term" value="C:plasma membrane"/>
    <property type="evidence" value="ECO:0007669"/>
    <property type="project" value="TreeGrafter"/>
</dbReference>
<dbReference type="SUPFAM" id="SSF111331">
    <property type="entry name" value="NAD kinase/diacylglycerol kinase-like"/>
    <property type="match status" value="1"/>
</dbReference>
<dbReference type="EMBL" id="BARU01006948">
    <property type="protein sequence ID" value="GAH39140.1"/>
    <property type="molecule type" value="Genomic_DNA"/>
</dbReference>
<reference evidence="2" key="1">
    <citation type="journal article" date="2014" name="Front. Microbiol.">
        <title>High frequency of phylogenetically diverse reductive dehalogenase-homologous genes in deep subseafloor sedimentary metagenomes.</title>
        <authorList>
            <person name="Kawai M."/>
            <person name="Futagami T."/>
            <person name="Toyoda A."/>
            <person name="Takaki Y."/>
            <person name="Nishi S."/>
            <person name="Hori S."/>
            <person name="Arai W."/>
            <person name="Tsubouchi T."/>
            <person name="Morono Y."/>
            <person name="Uchiyama I."/>
            <person name="Ito T."/>
            <person name="Fujiyama A."/>
            <person name="Inagaki F."/>
            <person name="Takami H."/>
        </authorList>
    </citation>
    <scope>NUCLEOTIDE SEQUENCE</scope>
    <source>
        <strain evidence="2">Expedition CK06-06</strain>
    </source>
</reference>
<evidence type="ECO:0000313" key="2">
    <source>
        <dbReference type="EMBL" id="GAH39140.1"/>
    </source>
</evidence>
<evidence type="ECO:0000259" key="1">
    <source>
        <dbReference type="Pfam" id="PF19279"/>
    </source>
</evidence>
<name>X1G2X2_9ZZZZ</name>
<gene>
    <name evidence="2" type="ORF">S03H2_13692</name>
</gene>
<organism evidence="2">
    <name type="scientific">marine sediment metagenome</name>
    <dbReference type="NCBI Taxonomy" id="412755"/>
    <lineage>
        <taxon>unclassified sequences</taxon>
        <taxon>metagenomes</taxon>
        <taxon>ecological metagenomes</taxon>
    </lineage>
</organism>
<dbReference type="Pfam" id="PF19279">
    <property type="entry name" value="YegS_C"/>
    <property type="match status" value="1"/>
</dbReference>
<dbReference type="PANTHER" id="PTHR12358:SF106">
    <property type="entry name" value="LIPID KINASE YEGS"/>
    <property type="match status" value="1"/>
</dbReference>
<feature type="domain" description="YegS/DAGK C-terminal" evidence="1">
    <location>
        <begin position="35"/>
        <end position="191"/>
    </location>
</feature>
<accession>X1G2X2</accession>
<dbReference type="PANTHER" id="PTHR12358">
    <property type="entry name" value="SPHINGOSINE KINASE"/>
    <property type="match status" value="1"/>
</dbReference>
<protein>
    <recommendedName>
        <fullName evidence="1">YegS/DAGK C-terminal domain-containing protein</fullName>
    </recommendedName>
</protein>
<proteinExistence type="predicted"/>
<dbReference type="AlphaFoldDB" id="X1G2X2"/>
<dbReference type="InterPro" id="IPR016064">
    <property type="entry name" value="NAD/diacylglycerol_kinase_sf"/>
</dbReference>
<dbReference type="Gene3D" id="2.60.200.40">
    <property type="match status" value="1"/>
</dbReference>
<dbReference type="InterPro" id="IPR045540">
    <property type="entry name" value="YegS/DAGK_C"/>
</dbReference>
<feature type="non-terminal residue" evidence="2">
    <location>
        <position position="1"/>
    </location>
</feature>
<comment type="caution">
    <text evidence="2">The sequence shown here is derived from an EMBL/GenBank/DDBJ whole genome shotgun (WGS) entry which is preliminary data.</text>
</comment>